<gene>
    <name evidence="2" type="ORF">Glove_283g1</name>
</gene>
<feature type="region of interest" description="Disordered" evidence="1">
    <location>
        <begin position="31"/>
        <end position="63"/>
    </location>
</feature>
<dbReference type="AlphaFoldDB" id="A0A397I7X2"/>
<feature type="region of interest" description="Disordered" evidence="1">
    <location>
        <begin position="83"/>
        <end position="127"/>
    </location>
</feature>
<name>A0A397I7X2_9GLOM</name>
<dbReference type="Proteomes" id="UP000266861">
    <property type="component" value="Unassembled WGS sequence"/>
</dbReference>
<protein>
    <submittedName>
        <fullName evidence="2">Uncharacterized protein</fullName>
    </submittedName>
</protein>
<dbReference type="EMBL" id="PQFF01000259">
    <property type="protein sequence ID" value="RHZ69464.1"/>
    <property type="molecule type" value="Genomic_DNA"/>
</dbReference>
<proteinExistence type="predicted"/>
<reference evidence="2 3" key="1">
    <citation type="submission" date="2018-08" db="EMBL/GenBank/DDBJ databases">
        <title>Genome and evolution of the arbuscular mycorrhizal fungus Diversispora epigaea (formerly Glomus versiforme) and its bacterial endosymbionts.</title>
        <authorList>
            <person name="Sun X."/>
            <person name="Fei Z."/>
            <person name="Harrison M."/>
        </authorList>
    </citation>
    <scope>NUCLEOTIDE SEQUENCE [LARGE SCALE GENOMIC DNA]</scope>
    <source>
        <strain evidence="2 3">IT104</strain>
    </source>
</reference>
<keyword evidence="3" id="KW-1185">Reference proteome</keyword>
<evidence type="ECO:0000313" key="3">
    <source>
        <dbReference type="Proteomes" id="UP000266861"/>
    </source>
</evidence>
<evidence type="ECO:0000313" key="2">
    <source>
        <dbReference type="EMBL" id="RHZ69464.1"/>
    </source>
</evidence>
<evidence type="ECO:0000256" key="1">
    <source>
        <dbReference type="SAM" id="MobiDB-lite"/>
    </source>
</evidence>
<sequence>MYIAWGVAIAQLFLNPKRKLQKKLLLKSGDGELEVELTTEEESEEWEEEKRSPKRRRTSGSHVLFPRLDSPRLASSRLVSPWLTSSRPVSPRPVFPQLFESPDTPDTTRKEGNTTGGDIEGAEIVGQ</sequence>
<organism evidence="2 3">
    <name type="scientific">Diversispora epigaea</name>
    <dbReference type="NCBI Taxonomy" id="1348612"/>
    <lineage>
        <taxon>Eukaryota</taxon>
        <taxon>Fungi</taxon>
        <taxon>Fungi incertae sedis</taxon>
        <taxon>Mucoromycota</taxon>
        <taxon>Glomeromycotina</taxon>
        <taxon>Glomeromycetes</taxon>
        <taxon>Diversisporales</taxon>
        <taxon>Diversisporaceae</taxon>
        <taxon>Diversispora</taxon>
    </lineage>
</organism>
<comment type="caution">
    <text evidence="2">The sequence shown here is derived from an EMBL/GenBank/DDBJ whole genome shotgun (WGS) entry which is preliminary data.</text>
</comment>
<feature type="compositionally biased region" description="Acidic residues" evidence="1">
    <location>
        <begin position="31"/>
        <end position="47"/>
    </location>
</feature>
<accession>A0A397I7X2</accession>